<dbReference type="GO" id="GO:0005634">
    <property type="term" value="C:nucleus"/>
    <property type="evidence" value="ECO:0007669"/>
    <property type="project" value="UniProtKB-SubCell"/>
</dbReference>
<dbReference type="InterPro" id="IPR000536">
    <property type="entry name" value="Nucl_hrmn_rcpt_lig-bd"/>
</dbReference>
<reference evidence="13" key="1">
    <citation type="submission" date="2022-04" db="EMBL/GenBank/DDBJ databases">
        <authorList>
            <person name="Xu L."/>
            <person name="Lv Z."/>
        </authorList>
    </citation>
    <scope>NUCLEOTIDE SEQUENCE</scope>
    <source>
        <strain evidence="13">LV_2022a</strain>
    </source>
</reference>
<evidence type="ECO:0000259" key="12">
    <source>
        <dbReference type="PROSITE" id="PS51843"/>
    </source>
</evidence>
<sequence>MIPVNIVTPQSVSSVEQNDHQLSSLSLQNIPVEQNSVPYVNSHATVLMNEGQNEANYLSDQEFRLDSFLSNSPLAVARDAHCDDGVEEQSRISSFELISRLVDAEGLIELGYMPSGCNSATAIDIAGLSDLDDVAPKPLLWSSNDNAMDSFNLDDLSSKINVSNTSNSDNKMSDNIKTLEHQSALTTEYISVDLHPSDNTSTLMPAVSLPCNTNLQTIPPLELNEYEHFQTHYKANSALDNAQLLPSSALPDDLGQPNISSYSVGLVETDISPITRSPIHQSPTGRHRLQSTTKPNHMSYSCLPLAPSSSVTSCRNVHENSLLVDSRVFPINNSCNQQLAVDSFLKNKYSDYEEYPDAPKSVPVLEALGLFASHSSDLPNSSLYPLKDVGRPLKHLSNDIKPTRYPEPLQKIGDSCNLNISDSNNTITTPFISHTTYSCRTQSFSSYPIRQHVITNIHSTVSSHAQLHVSIPHSIQSMYSIFTHSPSQKVSVSNTTNFPTSESSSATLIFNGDFLSQPLMNCNNHSFWSGSSVASGSTVNTQMTTKWEHQASNPVYVPNSQITSLLPDDISATDKATVCIRDGNLTAVQPVFGSGFVSGFHYLGPTPILSRSIPSDQLTFNHPQGTIIQPFLSQMNDPIKTTHNLKIPFCQGIPLTITPGVSIPVNPEYSFSQLELDTQRHPIEQLTKNSVLTSQFLSRPSNSPVRRHSAPFQSTRQSLLNYSETAVHHQSDCPIVVSQTCTQKLAAPVLCISNSSNNMPINQQSHSNNNNNSSNIVFNTNHTKHTIDANILVTKSTNVQSPSGLCHIQPILVSSPVITNSNHISTTSSFHLDPNNLSNNLHYDKSHPIISSPLLSNNNNCTSPSQSSVCCLLRPSGRSTSTSSGSSCGSSNSTSLSSGQYMCSICSDRASGKHYGVFSCEGCKGFFKRTVRKELTYICRDNQECQIDKRLRNRCQYCRFQKCLRVGMRREAVQEERQQQQLQSEVQSSPTQPDQNRELSDTQLTNTLDYKCVIAKQDILLKITSCTSIPSPHSIPNFYLESDEKCVHPSKNNLNLSVAGSYPSQELPVIRNLENNEMLHLDTQYVPKLPAIIPPPDALECIRTAESTISGRRKRWLGGQCPTDIGGGLQDFDNLNWLDNTLEKCTSDHLPLLDLVIWSSKLPYICQLSCNIHLELLKSACMQLIIVNLVYWLANDRKPCSSSSTVSTSKLPSTIDPDPITDTASINPNNSPLHSTLSSVTDASFKDSATRIEVCKSDDPLEKMDYYSNFPEFHLLINLTAKPVDNLLISSESSNLLHKRNTIRVYKLIHNLAAKLRMLNLDPVELGCLKLILLLNPDSLTCLNNIRSVIELLRDQVYTGLEYYCNQVWPNAPHGRMGRLLLKLSNFQSLAARIEKLTCSDELNHLLNNLESIFSYLSVRKTDTSKFTSTTTANTVNILQES</sequence>
<evidence type="ECO:0000256" key="5">
    <source>
        <dbReference type="ARBA" id="ARBA00023015"/>
    </source>
</evidence>
<keyword evidence="4" id="KW-0862">Zinc</keyword>
<keyword evidence="9" id="KW-0539">Nucleus</keyword>
<keyword evidence="3" id="KW-0863">Zinc-finger</keyword>
<evidence type="ECO:0008006" key="15">
    <source>
        <dbReference type="Google" id="ProtNLM"/>
    </source>
</evidence>
<feature type="region of interest" description="Disordered" evidence="10">
    <location>
        <begin position="979"/>
        <end position="1000"/>
    </location>
</feature>
<comment type="caution">
    <text evidence="13">The sequence shown here is derived from an EMBL/GenBank/DDBJ whole genome shotgun (WGS) entry which is preliminary data.</text>
</comment>
<dbReference type="PRINTS" id="PR00047">
    <property type="entry name" value="STROIDFINGER"/>
</dbReference>
<dbReference type="PROSITE" id="PS51030">
    <property type="entry name" value="NUCLEAR_REC_DBD_2"/>
    <property type="match status" value="1"/>
</dbReference>
<dbReference type="InterPro" id="IPR001723">
    <property type="entry name" value="Nuclear_hrmn_rcpt"/>
</dbReference>
<keyword evidence="2" id="KW-0479">Metal-binding</keyword>
<keyword evidence="14" id="KW-1185">Reference proteome</keyword>
<dbReference type="CDD" id="cd06956">
    <property type="entry name" value="NR_DBD_RXR"/>
    <property type="match status" value="1"/>
</dbReference>
<reference evidence="13" key="2">
    <citation type="journal article" date="2023" name="Infect Dis Poverty">
        <title>Chromosome-scale genome of the human blood fluke Schistosoma mekongi and its implications for public health.</title>
        <authorList>
            <person name="Zhou M."/>
            <person name="Xu L."/>
            <person name="Xu D."/>
            <person name="Chen W."/>
            <person name="Khan J."/>
            <person name="Hu Y."/>
            <person name="Huang H."/>
            <person name="Wei H."/>
            <person name="Zhang Y."/>
            <person name="Chusongsang P."/>
            <person name="Tanasarnprasert K."/>
            <person name="Hu X."/>
            <person name="Limpanont Y."/>
            <person name="Lv Z."/>
        </authorList>
    </citation>
    <scope>NUCLEOTIDE SEQUENCE</scope>
    <source>
        <strain evidence="13">LV_2022a</strain>
    </source>
</reference>
<dbReference type="SMART" id="SM00430">
    <property type="entry name" value="HOLI"/>
    <property type="match status" value="1"/>
</dbReference>
<feature type="domain" description="NR LBD" evidence="12">
    <location>
        <begin position="1065"/>
        <end position="1420"/>
    </location>
</feature>
<dbReference type="FunFam" id="3.30.50.10:FF:000006">
    <property type="entry name" value="Nuclear receptor subfamily 5 group A member"/>
    <property type="match status" value="1"/>
</dbReference>
<dbReference type="SUPFAM" id="SSF57716">
    <property type="entry name" value="Glucocorticoid receptor-like (DNA-binding domain)"/>
    <property type="match status" value="1"/>
</dbReference>
<organism evidence="13 14">
    <name type="scientific">Schistosoma mekongi</name>
    <name type="common">Parasitic worm</name>
    <dbReference type="NCBI Taxonomy" id="38744"/>
    <lineage>
        <taxon>Eukaryota</taxon>
        <taxon>Metazoa</taxon>
        <taxon>Spiralia</taxon>
        <taxon>Lophotrochozoa</taxon>
        <taxon>Platyhelminthes</taxon>
        <taxon>Trematoda</taxon>
        <taxon>Digenea</taxon>
        <taxon>Strigeidida</taxon>
        <taxon>Schistosomatoidea</taxon>
        <taxon>Schistosomatidae</taxon>
        <taxon>Schistosoma</taxon>
    </lineage>
</organism>
<evidence type="ECO:0000256" key="7">
    <source>
        <dbReference type="ARBA" id="ARBA00023163"/>
    </source>
</evidence>
<dbReference type="InterPro" id="IPR050274">
    <property type="entry name" value="Nuclear_hormone_rcpt_NR2"/>
</dbReference>
<dbReference type="PRINTS" id="PR00398">
    <property type="entry name" value="STRDHORMONER"/>
</dbReference>
<feature type="region of interest" description="Disordered" evidence="10">
    <location>
        <begin position="275"/>
        <end position="295"/>
    </location>
</feature>
<evidence type="ECO:0000256" key="4">
    <source>
        <dbReference type="ARBA" id="ARBA00022833"/>
    </source>
</evidence>
<dbReference type="GO" id="GO:0003700">
    <property type="term" value="F:DNA-binding transcription factor activity"/>
    <property type="evidence" value="ECO:0007669"/>
    <property type="project" value="InterPro"/>
</dbReference>
<evidence type="ECO:0000259" key="11">
    <source>
        <dbReference type="PROSITE" id="PS51030"/>
    </source>
</evidence>
<dbReference type="SMART" id="SM00399">
    <property type="entry name" value="ZnF_C4"/>
    <property type="match status" value="1"/>
</dbReference>
<dbReference type="Gene3D" id="1.10.565.10">
    <property type="entry name" value="Retinoid X Receptor"/>
    <property type="match status" value="1"/>
</dbReference>
<keyword evidence="7" id="KW-0804">Transcription</keyword>
<keyword evidence="6" id="KW-0238">DNA-binding</keyword>
<comment type="subcellular location">
    <subcellularLocation>
        <location evidence="1">Nucleus</location>
    </subcellularLocation>
</comment>
<dbReference type="InterPro" id="IPR013088">
    <property type="entry name" value="Znf_NHR/GATA"/>
</dbReference>
<dbReference type="InterPro" id="IPR001628">
    <property type="entry name" value="Znf_hrmn_rcpt"/>
</dbReference>
<keyword evidence="8" id="KW-0675">Receptor</keyword>
<evidence type="ECO:0000256" key="3">
    <source>
        <dbReference type="ARBA" id="ARBA00022771"/>
    </source>
</evidence>
<evidence type="ECO:0000256" key="6">
    <source>
        <dbReference type="ARBA" id="ARBA00023125"/>
    </source>
</evidence>
<evidence type="ECO:0000256" key="9">
    <source>
        <dbReference type="ARBA" id="ARBA00023242"/>
    </source>
</evidence>
<name>A0AAE1ZJ25_SCHME</name>
<feature type="domain" description="Nuclear receptor" evidence="11">
    <location>
        <begin position="900"/>
        <end position="975"/>
    </location>
</feature>
<evidence type="ECO:0000256" key="1">
    <source>
        <dbReference type="ARBA" id="ARBA00004123"/>
    </source>
</evidence>
<keyword evidence="5" id="KW-0805">Transcription regulation</keyword>
<dbReference type="Proteomes" id="UP001292079">
    <property type="component" value="Unassembled WGS sequence"/>
</dbReference>
<protein>
    <recommendedName>
        <fullName evidence="15">Retinoid X receptor</fullName>
    </recommendedName>
</protein>
<feature type="compositionally biased region" description="Low complexity" evidence="10">
    <location>
        <begin position="979"/>
        <end position="989"/>
    </location>
</feature>
<gene>
    <name evidence="13" type="ORF">MN116_002095</name>
</gene>
<dbReference type="PROSITE" id="PS00031">
    <property type="entry name" value="NUCLEAR_REC_DBD_1"/>
    <property type="match status" value="1"/>
</dbReference>
<dbReference type="InterPro" id="IPR035500">
    <property type="entry name" value="NHR-like_dom_sf"/>
</dbReference>
<dbReference type="GO" id="GO:0043565">
    <property type="term" value="F:sequence-specific DNA binding"/>
    <property type="evidence" value="ECO:0007669"/>
    <property type="project" value="InterPro"/>
</dbReference>
<evidence type="ECO:0000313" key="14">
    <source>
        <dbReference type="Proteomes" id="UP001292079"/>
    </source>
</evidence>
<dbReference type="Gene3D" id="3.30.50.10">
    <property type="entry name" value="Erythroid Transcription Factor GATA-1, subunit A"/>
    <property type="match status" value="1"/>
</dbReference>
<evidence type="ECO:0000256" key="2">
    <source>
        <dbReference type="ARBA" id="ARBA00022723"/>
    </source>
</evidence>
<evidence type="ECO:0000256" key="8">
    <source>
        <dbReference type="ARBA" id="ARBA00023170"/>
    </source>
</evidence>
<dbReference type="PANTHER" id="PTHR24083">
    <property type="entry name" value="NUCLEAR HORMONE RECEPTOR"/>
    <property type="match status" value="1"/>
</dbReference>
<dbReference type="Pfam" id="PF00104">
    <property type="entry name" value="Hormone_recep"/>
    <property type="match status" value="1"/>
</dbReference>
<evidence type="ECO:0000313" key="13">
    <source>
        <dbReference type="EMBL" id="KAK4474995.1"/>
    </source>
</evidence>
<accession>A0AAE1ZJ25</accession>
<evidence type="ECO:0000256" key="10">
    <source>
        <dbReference type="SAM" id="MobiDB-lite"/>
    </source>
</evidence>
<dbReference type="PROSITE" id="PS51843">
    <property type="entry name" value="NR_LBD"/>
    <property type="match status" value="1"/>
</dbReference>
<dbReference type="SUPFAM" id="SSF48508">
    <property type="entry name" value="Nuclear receptor ligand-binding domain"/>
    <property type="match status" value="1"/>
</dbReference>
<dbReference type="EMBL" id="JALJAT010000001">
    <property type="protein sequence ID" value="KAK4474995.1"/>
    <property type="molecule type" value="Genomic_DNA"/>
</dbReference>
<dbReference type="GO" id="GO:0008270">
    <property type="term" value="F:zinc ion binding"/>
    <property type="evidence" value="ECO:0007669"/>
    <property type="project" value="UniProtKB-KW"/>
</dbReference>
<dbReference type="Pfam" id="PF00105">
    <property type="entry name" value="zf-C4"/>
    <property type="match status" value="1"/>
</dbReference>
<proteinExistence type="predicted"/>